<evidence type="ECO:0000313" key="3">
    <source>
        <dbReference type="EMBL" id="KAH8987204.1"/>
    </source>
</evidence>
<sequence length="139" mass="15203">MAGALLFPLSLLLCCMLGLVDPPIGPGMPLWAFLHSFSHRATPCMRHVFPFLLWLTVFLLFAVRYHRFTLLGRIGCTISYIRVIDPSQILLSCAIISLGNKCGLVICQLPLPVSGTIHVWNSGRPTPDGAFCQLAEAAP</sequence>
<keyword evidence="2" id="KW-0732">Signal</keyword>
<name>A0AAD4LBU5_9AGAM</name>
<feature type="chain" id="PRO_5041932827" evidence="2">
    <location>
        <begin position="23"/>
        <end position="139"/>
    </location>
</feature>
<accession>A0AAD4LBU5</accession>
<proteinExistence type="predicted"/>
<dbReference type="AlphaFoldDB" id="A0AAD4LBU5"/>
<evidence type="ECO:0000256" key="1">
    <source>
        <dbReference type="SAM" id="Phobius"/>
    </source>
</evidence>
<evidence type="ECO:0000256" key="2">
    <source>
        <dbReference type="SAM" id="SignalP"/>
    </source>
</evidence>
<keyword evidence="4" id="KW-1185">Reference proteome</keyword>
<feature type="signal peptide" evidence="2">
    <location>
        <begin position="1"/>
        <end position="22"/>
    </location>
</feature>
<reference evidence="3" key="1">
    <citation type="submission" date="2022-01" db="EMBL/GenBank/DDBJ databases">
        <title>Comparative genomics reveals a dynamic genome evolution in the ectomycorrhizal milk-cap (Lactarius) mushrooms.</title>
        <authorList>
            <consortium name="DOE Joint Genome Institute"/>
            <person name="Lebreton A."/>
            <person name="Tang N."/>
            <person name="Kuo A."/>
            <person name="LaButti K."/>
            <person name="Drula E."/>
            <person name="Barry K."/>
            <person name="Clum A."/>
            <person name="Lipzen A."/>
            <person name="Mousain D."/>
            <person name="Ng V."/>
            <person name="Wang R."/>
            <person name="Wang X."/>
            <person name="Dai Y."/>
            <person name="Henrissat B."/>
            <person name="Grigoriev I.V."/>
            <person name="Guerin-Laguette A."/>
            <person name="Yu F."/>
            <person name="Martin F.M."/>
        </authorList>
    </citation>
    <scope>NUCLEOTIDE SEQUENCE</scope>
    <source>
        <strain evidence="3">QP</strain>
    </source>
</reference>
<protein>
    <submittedName>
        <fullName evidence="3">Uncharacterized protein</fullName>
    </submittedName>
</protein>
<feature type="transmembrane region" description="Helical" evidence="1">
    <location>
        <begin position="44"/>
        <end position="63"/>
    </location>
</feature>
<dbReference type="EMBL" id="JAKELL010000049">
    <property type="protein sequence ID" value="KAH8987204.1"/>
    <property type="molecule type" value="Genomic_DNA"/>
</dbReference>
<keyword evidence="1" id="KW-0812">Transmembrane</keyword>
<organism evidence="3 4">
    <name type="scientific">Lactarius akahatsu</name>
    <dbReference type="NCBI Taxonomy" id="416441"/>
    <lineage>
        <taxon>Eukaryota</taxon>
        <taxon>Fungi</taxon>
        <taxon>Dikarya</taxon>
        <taxon>Basidiomycota</taxon>
        <taxon>Agaricomycotina</taxon>
        <taxon>Agaricomycetes</taxon>
        <taxon>Russulales</taxon>
        <taxon>Russulaceae</taxon>
        <taxon>Lactarius</taxon>
    </lineage>
</organism>
<keyword evidence="1" id="KW-0472">Membrane</keyword>
<evidence type="ECO:0000313" key="4">
    <source>
        <dbReference type="Proteomes" id="UP001201163"/>
    </source>
</evidence>
<dbReference type="Proteomes" id="UP001201163">
    <property type="component" value="Unassembled WGS sequence"/>
</dbReference>
<comment type="caution">
    <text evidence="3">The sequence shown here is derived from an EMBL/GenBank/DDBJ whole genome shotgun (WGS) entry which is preliminary data.</text>
</comment>
<gene>
    <name evidence="3" type="ORF">EDB92DRAFT_1153979</name>
</gene>
<keyword evidence="1" id="KW-1133">Transmembrane helix</keyword>